<comment type="caution">
    <text evidence="1">The sequence shown here is derived from an EMBL/GenBank/DDBJ whole genome shotgun (WGS) entry which is preliminary data.</text>
</comment>
<reference evidence="1 2" key="1">
    <citation type="submission" date="2018-03" db="EMBL/GenBank/DDBJ databases">
        <title>Whole genome sequencing of Histamine producing bacteria.</title>
        <authorList>
            <person name="Butler K."/>
        </authorList>
    </citation>
    <scope>NUCLEOTIDE SEQUENCE [LARGE SCALE GENOMIC DNA]</scope>
    <source>
        <strain evidence="1 2">DSM 19138</strain>
    </source>
</reference>
<organism evidence="1 2">
    <name type="scientific">Photobacterium rosenbergii</name>
    <dbReference type="NCBI Taxonomy" id="294936"/>
    <lineage>
        <taxon>Bacteria</taxon>
        <taxon>Pseudomonadati</taxon>
        <taxon>Pseudomonadota</taxon>
        <taxon>Gammaproteobacteria</taxon>
        <taxon>Vibrionales</taxon>
        <taxon>Vibrionaceae</taxon>
        <taxon>Photobacterium</taxon>
    </lineage>
</organism>
<evidence type="ECO:0000313" key="2">
    <source>
        <dbReference type="Proteomes" id="UP000241346"/>
    </source>
</evidence>
<protein>
    <submittedName>
        <fullName evidence="1">Uncharacterized protein</fullName>
    </submittedName>
</protein>
<dbReference type="AlphaFoldDB" id="A0A2T3NJ99"/>
<dbReference type="Proteomes" id="UP000241346">
    <property type="component" value="Unassembled WGS sequence"/>
</dbReference>
<gene>
    <name evidence="1" type="ORF">C9J01_00835</name>
</gene>
<evidence type="ECO:0000313" key="1">
    <source>
        <dbReference type="EMBL" id="PSW15594.1"/>
    </source>
</evidence>
<name>A0A2T3NJ99_9GAMM</name>
<dbReference type="EMBL" id="PYMB01000001">
    <property type="protein sequence ID" value="PSW15594.1"/>
    <property type="molecule type" value="Genomic_DNA"/>
</dbReference>
<proteinExistence type="predicted"/>
<accession>A0A2T3NJ99</accession>
<sequence>MAFNWLLVTASCSVLATESSALRLSSFAEMAIWIVMSWLDGRFYVSKEALKKLTYQYHKHPSIRLTN</sequence>